<gene>
    <name evidence="2" type="ORF">PGLA2088_LOCUS3803</name>
</gene>
<sequence>MDVKLPQTKTKPRKRRGVSEVDSTAIRDDFKLLFQMSAQVRTIKAAVIATVFFPTEHPVIVVAKACGAKSAQECKAMAGAKPGQVPSLLCLRASLSSLA</sequence>
<comment type="caution">
    <text evidence="2">The sequence shown here is derived from an EMBL/GenBank/DDBJ whole genome shotgun (WGS) entry which is preliminary data.</text>
</comment>
<feature type="region of interest" description="Disordered" evidence="1">
    <location>
        <begin position="1"/>
        <end position="20"/>
    </location>
</feature>
<protein>
    <submittedName>
        <fullName evidence="2">Uncharacterized protein</fullName>
    </submittedName>
</protein>
<evidence type="ECO:0000313" key="3">
    <source>
        <dbReference type="Proteomes" id="UP000626109"/>
    </source>
</evidence>
<proteinExistence type="predicted"/>
<dbReference type="EMBL" id="CAJNNW010003397">
    <property type="protein sequence ID" value="CAE8645311.1"/>
    <property type="molecule type" value="Genomic_DNA"/>
</dbReference>
<evidence type="ECO:0000256" key="1">
    <source>
        <dbReference type="SAM" id="MobiDB-lite"/>
    </source>
</evidence>
<evidence type="ECO:0000313" key="2">
    <source>
        <dbReference type="EMBL" id="CAE8645311.1"/>
    </source>
</evidence>
<dbReference type="Proteomes" id="UP000626109">
    <property type="component" value="Unassembled WGS sequence"/>
</dbReference>
<dbReference type="AlphaFoldDB" id="A0A813I681"/>
<reference evidence="2" key="1">
    <citation type="submission" date="2021-02" db="EMBL/GenBank/DDBJ databases">
        <authorList>
            <person name="Dougan E. K."/>
            <person name="Rhodes N."/>
            <person name="Thang M."/>
            <person name="Chan C."/>
        </authorList>
    </citation>
    <scope>NUCLEOTIDE SEQUENCE</scope>
</reference>
<accession>A0A813I681</accession>
<organism evidence="2 3">
    <name type="scientific">Polarella glacialis</name>
    <name type="common">Dinoflagellate</name>
    <dbReference type="NCBI Taxonomy" id="89957"/>
    <lineage>
        <taxon>Eukaryota</taxon>
        <taxon>Sar</taxon>
        <taxon>Alveolata</taxon>
        <taxon>Dinophyceae</taxon>
        <taxon>Suessiales</taxon>
        <taxon>Suessiaceae</taxon>
        <taxon>Polarella</taxon>
    </lineage>
</organism>
<name>A0A813I681_POLGL</name>